<dbReference type="AlphaFoldDB" id="A0AAW0JPI1"/>
<protein>
    <submittedName>
        <fullName evidence="1">Uncharacterized protein</fullName>
    </submittedName>
</protein>
<reference evidence="1 2" key="1">
    <citation type="journal article" date="2018" name="Sci. Data">
        <title>The draft genome sequence of cork oak.</title>
        <authorList>
            <person name="Ramos A.M."/>
            <person name="Usie A."/>
            <person name="Barbosa P."/>
            <person name="Barros P.M."/>
            <person name="Capote T."/>
            <person name="Chaves I."/>
            <person name="Simoes F."/>
            <person name="Abreu I."/>
            <person name="Carrasquinho I."/>
            <person name="Faro C."/>
            <person name="Guimaraes J.B."/>
            <person name="Mendonca D."/>
            <person name="Nobrega F."/>
            <person name="Rodrigues L."/>
            <person name="Saibo N.J.M."/>
            <person name="Varela M.C."/>
            <person name="Egas C."/>
            <person name="Matos J."/>
            <person name="Miguel C.M."/>
            <person name="Oliveira M.M."/>
            <person name="Ricardo C.P."/>
            <person name="Goncalves S."/>
        </authorList>
    </citation>
    <scope>NUCLEOTIDE SEQUENCE [LARGE SCALE GENOMIC DNA]</scope>
    <source>
        <strain evidence="2">cv. HL8</strain>
    </source>
</reference>
<dbReference type="Proteomes" id="UP000237347">
    <property type="component" value="Unassembled WGS sequence"/>
</dbReference>
<name>A0AAW0JPI1_QUESU</name>
<gene>
    <name evidence="1" type="ORF">CFP56_030307</name>
</gene>
<sequence>MTLFAWNYRGLGSNLAVQILTDEVKATNRHTKANVNQIKCVQRKLDYSKGIIVPSDEKSGDLALLWKEGTIINFKSFSNSHIDVLVHESPTSEPWRATGF</sequence>
<proteinExistence type="predicted"/>
<comment type="caution">
    <text evidence="1">The sequence shown here is derived from an EMBL/GenBank/DDBJ whole genome shotgun (WGS) entry which is preliminary data.</text>
</comment>
<keyword evidence="2" id="KW-1185">Reference proteome</keyword>
<accession>A0AAW0JPI1</accession>
<dbReference type="EMBL" id="PKMF04000503">
    <property type="protein sequence ID" value="KAK7828402.1"/>
    <property type="molecule type" value="Genomic_DNA"/>
</dbReference>
<organism evidence="1 2">
    <name type="scientific">Quercus suber</name>
    <name type="common">Cork oak</name>
    <dbReference type="NCBI Taxonomy" id="58331"/>
    <lineage>
        <taxon>Eukaryota</taxon>
        <taxon>Viridiplantae</taxon>
        <taxon>Streptophyta</taxon>
        <taxon>Embryophyta</taxon>
        <taxon>Tracheophyta</taxon>
        <taxon>Spermatophyta</taxon>
        <taxon>Magnoliopsida</taxon>
        <taxon>eudicotyledons</taxon>
        <taxon>Gunneridae</taxon>
        <taxon>Pentapetalae</taxon>
        <taxon>rosids</taxon>
        <taxon>fabids</taxon>
        <taxon>Fagales</taxon>
        <taxon>Fagaceae</taxon>
        <taxon>Quercus</taxon>
    </lineage>
</organism>
<evidence type="ECO:0000313" key="1">
    <source>
        <dbReference type="EMBL" id="KAK7828402.1"/>
    </source>
</evidence>
<evidence type="ECO:0000313" key="2">
    <source>
        <dbReference type="Proteomes" id="UP000237347"/>
    </source>
</evidence>